<protein>
    <submittedName>
        <fullName evidence="1">Uncharacterized protein</fullName>
    </submittedName>
</protein>
<comment type="caution">
    <text evidence="1">The sequence shown here is derived from an EMBL/GenBank/DDBJ whole genome shotgun (WGS) entry which is preliminary data.</text>
</comment>
<dbReference type="EMBL" id="BARV01034521">
    <property type="protein sequence ID" value="GAI58896.1"/>
    <property type="molecule type" value="Genomic_DNA"/>
</dbReference>
<sequence>PGVRKERGKSWKMTEFVIKSGDLVRRSDGSLGVTVSVSGLEVEVLFGDGLREIVDVRELEVIAFKPGSEIPANFVEMVEAYKRGRGFG</sequence>
<accession>X1QVR7</accession>
<dbReference type="AlphaFoldDB" id="X1QVR7"/>
<proteinExistence type="predicted"/>
<evidence type="ECO:0000313" key="1">
    <source>
        <dbReference type="EMBL" id="GAI58896.1"/>
    </source>
</evidence>
<reference evidence="1" key="1">
    <citation type="journal article" date="2014" name="Front. Microbiol.">
        <title>High frequency of phylogenetically diverse reductive dehalogenase-homologous genes in deep subseafloor sedimentary metagenomes.</title>
        <authorList>
            <person name="Kawai M."/>
            <person name="Futagami T."/>
            <person name="Toyoda A."/>
            <person name="Takaki Y."/>
            <person name="Nishi S."/>
            <person name="Hori S."/>
            <person name="Arai W."/>
            <person name="Tsubouchi T."/>
            <person name="Morono Y."/>
            <person name="Uchiyama I."/>
            <person name="Ito T."/>
            <person name="Fujiyama A."/>
            <person name="Inagaki F."/>
            <person name="Takami H."/>
        </authorList>
    </citation>
    <scope>NUCLEOTIDE SEQUENCE</scope>
    <source>
        <strain evidence="1">Expedition CK06-06</strain>
    </source>
</reference>
<organism evidence="1">
    <name type="scientific">marine sediment metagenome</name>
    <dbReference type="NCBI Taxonomy" id="412755"/>
    <lineage>
        <taxon>unclassified sequences</taxon>
        <taxon>metagenomes</taxon>
        <taxon>ecological metagenomes</taxon>
    </lineage>
</organism>
<feature type="non-terminal residue" evidence="1">
    <location>
        <position position="1"/>
    </location>
</feature>
<name>X1QVR7_9ZZZZ</name>
<gene>
    <name evidence="1" type="ORF">S06H3_54043</name>
</gene>